<dbReference type="InterPro" id="IPR000639">
    <property type="entry name" value="Epox_hydrolase-like"/>
</dbReference>
<protein>
    <recommendedName>
        <fullName evidence="3">Putative 2-succinyl-6-hydroxy-2,4-cyclohexadiene-1-carboxylate synthase</fullName>
        <shortName evidence="3">SHCHC synthase</shortName>
        <ecNumber evidence="3">4.2.99.20</ecNumber>
    </recommendedName>
</protein>
<dbReference type="InterPro" id="IPR000073">
    <property type="entry name" value="AB_hydrolase_1"/>
</dbReference>
<dbReference type="HAMAP" id="MF_01660">
    <property type="entry name" value="MenH"/>
    <property type="match status" value="1"/>
</dbReference>
<feature type="domain" description="AB hydrolase-1" evidence="4">
    <location>
        <begin position="39"/>
        <end position="276"/>
    </location>
</feature>
<evidence type="ECO:0000256" key="3">
    <source>
        <dbReference type="HAMAP-Rule" id="MF_01660"/>
    </source>
</evidence>
<dbReference type="NCBIfam" id="TIGR03695">
    <property type="entry name" value="menH_SHCHC"/>
    <property type="match status" value="1"/>
</dbReference>
<comment type="pathway">
    <text evidence="3">Quinol/quinone metabolism; 1,4-dihydroxy-2-naphthoate biosynthesis; 1,4-dihydroxy-2-naphthoate from chorismate: step 3/7.</text>
</comment>
<dbReference type="InterPro" id="IPR022485">
    <property type="entry name" value="SHCHC_synthase_MenH"/>
</dbReference>
<dbReference type="InterPro" id="IPR029058">
    <property type="entry name" value="AB_hydrolase_fold"/>
</dbReference>
<dbReference type="PANTHER" id="PTHR42916">
    <property type="entry name" value="2-SUCCINYL-5-ENOLPYRUVYL-6-HYDROXY-3-CYCLOHEXENE-1-CARBOXYLATE SYNTHASE"/>
    <property type="match status" value="1"/>
</dbReference>
<dbReference type="Pfam" id="PF00561">
    <property type="entry name" value="Abhydrolase_1"/>
    <property type="match status" value="1"/>
</dbReference>
<evidence type="ECO:0000259" key="4">
    <source>
        <dbReference type="Pfam" id="PF00561"/>
    </source>
</evidence>
<comment type="catalytic activity">
    <reaction evidence="3">
        <text>5-enolpyruvoyl-6-hydroxy-2-succinyl-cyclohex-3-ene-1-carboxylate = (1R,6R)-6-hydroxy-2-succinyl-cyclohexa-2,4-diene-1-carboxylate + pyruvate</text>
        <dbReference type="Rhea" id="RHEA:25597"/>
        <dbReference type="ChEBI" id="CHEBI:15361"/>
        <dbReference type="ChEBI" id="CHEBI:58689"/>
        <dbReference type="ChEBI" id="CHEBI:58818"/>
        <dbReference type="EC" id="4.2.99.20"/>
    </reaction>
</comment>
<gene>
    <name evidence="3 5" type="primary">menH</name>
    <name evidence="5" type="ORF">U7230_00120</name>
</gene>
<evidence type="ECO:0000313" key="5">
    <source>
        <dbReference type="EMBL" id="WRP17458.1"/>
    </source>
</evidence>
<proteinExistence type="inferred from homology"/>
<dbReference type="Gene3D" id="3.40.50.1820">
    <property type="entry name" value="alpha/beta hydrolase"/>
    <property type="match status" value="1"/>
</dbReference>
<evidence type="ECO:0000313" key="6">
    <source>
        <dbReference type="Proteomes" id="UP001332192"/>
    </source>
</evidence>
<keyword evidence="6" id="KW-1185">Reference proteome</keyword>
<dbReference type="Proteomes" id="UP001332192">
    <property type="component" value="Chromosome"/>
</dbReference>
<dbReference type="GO" id="GO:0070205">
    <property type="term" value="F:2-succinyl-6-hydroxy-2,4-cyclohexadiene-1-carboxylate synthase activity"/>
    <property type="evidence" value="ECO:0007669"/>
    <property type="project" value="UniProtKB-EC"/>
</dbReference>
<comment type="pathway">
    <text evidence="3">Quinol/quinone metabolism; menaquinone biosynthesis.</text>
</comment>
<keyword evidence="1 3" id="KW-0474">Menaquinone biosynthesis</keyword>
<evidence type="ECO:0000256" key="1">
    <source>
        <dbReference type="ARBA" id="ARBA00022428"/>
    </source>
</evidence>
<sequence length="293" mass="31599">MTFRPQGAPGVRIAVNGLHLYVEASGPGPGTEPHDRTRPPLLLIHGFTGSTRTWQAHLGPLGQARGLAYAVDLVGHGRSDAPGEPSRYGFARVVEDLLGLMDRLEARVVDLLGYSMGGRVAMHLALAAPGRVRSLVVESASPGIEDPEERARRRAQDEELALLLEREGIRAFVERWESQPLFATQAALDPAVRDAVRADRLSQRPHGLAFALRGLGAGVQQPLWNALGGLRLPVLVLAGEKDARYRHLARRMGALVPGARVAVVEGAGHAVHLERPEAFRSLVLEFLAGVDAR</sequence>
<keyword evidence="2 3" id="KW-0456">Lyase</keyword>
<evidence type="ECO:0000256" key="2">
    <source>
        <dbReference type="ARBA" id="ARBA00023239"/>
    </source>
</evidence>
<name>A0ABZ1BZE2_9FIRM</name>
<dbReference type="SUPFAM" id="SSF53474">
    <property type="entry name" value="alpha/beta-Hydrolases"/>
    <property type="match status" value="1"/>
</dbReference>
<comment type="subunit">
    <text evidence="3">Monomer.</text>
</comment>
<reference evidence="5 6" key="1">
    <citation type="journal article" date="2024" name="Front. Microbiol.">
        <title>Novel thermophilic genera Geochorda gen. nov. and Carboxydochorda gen. nov. from the deep terrestrial subsurface reveal the ecophysiological diversity in the class Limnochordia.</title>
        <authorList>
            <person name="Karnachuk O.V."/>
            <person name="Lukina A.P."/>
            <person name="Avakyan M.R."/>
            <person name="Kadnikov V.V."/>
            <person name="Begmatov S."/>
            <person name="Beletsky A.V."/>
            <person name="Vlasova K.G."/>
            <person name="Novikov A.A."/>
            <person name="Shcherbakova V.A."/>
            <person name="Mardanov A.V."/>
            <person name="Ravin N.V."/>
        </authorList>
    </citation>
    <scope>NUCLEOTIDE SEQUENCE [LARGE SCALE GENOMIC DNA]</scope>
    <source>
        <strain evidence="5 6">L945</strain>
    </source>
</reference>
<dbReference type="PRINTS" id="PR00412">
    <property type="entry name" value="EPOXHYDRLASE"/>
</dbReference>
<dbReference type="EC" id="4.2.99.20" evidence="3"/>
<comment type="function">
    <text evidence="3">Catalyzes a proton abstraction reaction that results in 2,5-elimination of pyruvate from 2-succinyl-5-enolpyruvyl-6-hydroxy-3-cyclohexene-1-carboxylate (SEPHCHC) and the formation of 2-succinyl-6-hydroxy-2,4-cyclohexadiene-1-carboxylate (SHCHC).</text>
</comment>
<accession>A0ABZ1BZE2</accession>
<dbReference type="EMBL" id="CP141615">
    <property type="protein sequence ID" value="WRP17458.1"/>
    <property type="molecule type" value="Genomic_DNA"/>
</dbReference>
<dbReference type="RefSeq" id="WP_324716728.1">
    <property type="nucleotide sequence ID" value="NZ_CP141615.1"/>
</dbReference>
<comment type="similarity">
    <text evidence="3">Belongs to the AB hydrolase superfamily. MenH family.</text>
</comment>
<organism evidence="5 6">
    <name type="scientific">Carboxydichorda subterranea</name>
    <dbReference type="NCBI Taxonomy" id="3109565"/>
    <lineage>
        <taxon>Bacteria</taxon>
        <taxon>Bacillati</taxon>
        <taxon>Bacillota</taxon>
        <taxon>Limnochordia</taxon>
        <taxon>Limnochordales</taxon>
        <taxon>Geochordaceae</taxon>
        <taxon>Carboxydichorda</taxon>
    </lineage>
</organism>
<dbReference type="PRINTS" id="PR00111">
    <property type="entry name" value="ABHYDROLASE"/>
</dbReference>
<dbReference type="PANTHER" id="PTHR42916:SF1">
    <property type="entry name" value="PROTEIN PHYLLO, CHLOROPLASTIC"/>
    <property type="match status" value="1"/>
</dbReference>